<keyword evidence="1 4" id="KW-0349">Heme</keyword>
<dbReference type="InterPro" id="IPR009056">
    <property type="entry name" value="Cyt_c-like_dom"/>
</dbReference>
<evidence type="ECO:0000256" key="1">
    <source>
        <dbReference type="ARBA" id="ARBA00022617"/>
    </source>
</evidence>
<feature type="domain" description="Cytochrome c" evidence="6">
    <location>
        <begin position="27"/>
        <end position="103"/>
    </location>
</feature>
<comment type="caution">
    <text evidence="7">The sequence shown here is derived from an EMBL/GenBank/DDBJ whole genome shotgun (WGS) entry which is preliminary data.</text>
</comment>
<evidence type="ECO:0000256" key="5">
    <source>
        <dbReference type="SAM" id="SignalP"/>
    </source>
</evidence>
<proteinExistence type="predicted"/>
<feature type="signal peptide" evidence="5">
    <location>
        <begin position="1"/>
        <end position="24"/>
    </location>
</feature>
<keyword evidence="2 4" id="KW-0479">Metal-binding</keyword>
<accession>A0ABU7G410</accession>
<evidence type="ECO:0000313" key="8">
    <source>
        <dbReference type="Proteomes" id="UP001310248"/>
    </source>
</evidence>
<reference evidence="7 8" key="2">
    <citation type="submission" date="2023-12" db="EMBL/GenBank/DDBJ databases">
        <authorList>
            <consortium name="Cladostephus spongiosus"/>
            <person name="Lorente B."/>
            <person name="Cabral C."/>
            <person name="Frias J."/>
            <person name="Faria J."/>
            <person name="Toubarro D."/>
        </authorList>
    </citation>
    <scope>NUCLEOTIDE SEQUENCE [LARGE SCALE GENOMIC DNA]</scope>
    <source>
        <strain evidence="7 8">ZMCS4</strain>
    </source>
</reference>
<dbReference type="Gene3D" id="1.10.760.10">
    <property type="entry name" value="Cytochrome c-like domain"/>
    <property type="match status" value="1"/>
</dbReference>
<keyword evidence="8" id="KW-1185">Reference proteome</keyword>
<dbReference type="RefSeq" id="WP_329775301.1">
    <property type="nucleotide sequence ID" value="NZ_JAYDYW010000006.1"/>
</dbReference>
<reference evidence="8" key="1">
    <citation type="submission" date="2023-07" db="EMBL/GenBank/DDBJ databases">
        <title>Draft genome sequence of Agarivorans aestuarii strain ZMCS4, a CAZymes producing bacteria isolated from the marine brown algae Clodostephus spongiosus.</title>
        <authorList>
            <person name="Lorente B."/>
            <person name="Cabral C."/>
            <person name="Frias J."/>
            <person name="Faria J."/>
            <person name="Toubarro D."/>
        </authorList>
    </citation>
    <scope>NUCLEOTIDE SEQUENCE [LARGE SCALE GENOMIC DNA]</scope>
    <source>
        <strain evidence="8">ZMCS4</strain>
    </source>
</reference>
<feature type="chain" id="PRO_5045728042" evidence="5">
    <location>
        <begin position="25"/>
        <end position="188"/>
    </location>
</feature>
<dbReference type="EMBL" id="JAYDYW010000006">
    <property type="protein sequence ID" value="MEE1674127.1"/>
    <property type="molecule type" value="Genomic_DNA"/>
</dbReference>
<keyword evidence="5" id="KW-0732">Signal</keyword>
<evidence type="ECO:0000313" key="7">
    <source>
        <dbReference type="EMBL" id="MEE1674127.1"/>
    </source>
</evidence>
<evidence type="ECO:0000256" key="4">
    <source>
        <dbReference type="PROSITE-ProRule" id="PRU00433"/>
    </source>
</evidence>
<evidence type="ECO:0000256" key="2">
    <source>
        <dbReference type="ARBA" id="ARBA00022723"/>
    </source>
</evidence>
<evidence type="ECO:0000256" key="3">
    <source>
        <dbReference type="ARBA" id="ARBA00023004"/>
    </source>
</evidence>
<dbReference type="InterPro" id="IPR036909">
    <property type="entry name" value="Cyt_c-like_dom_sf"/>
</dbReference>
<protein>
    <submittedName>
        <fullName evidence="7">Cytochrome c</fullName>
    </submittedName>
</protein>
<organism evidence="7 8">
    <name type="scientific">Agarivorans aestuarii</name>
    <dbReference type="NCBI Taxonomy" id="1563703"/>
    <lineage>
        <taxon>Bacteria</taxon>
        <taxon>Pseudomonadati</taxon>
        <taxon>Pseudomonadota</taxon>
        <taxon>Gammaproteobacteria</taxon>
        <taxon>Alteromonadales</taxon>
        <taxon>Alteromonadaceae</taxon>
        <taxon>Agarivorans</taxon>
    </lineage>
</organism>
<dbReference type="PROSITE" id="PS51007">
    <property type="entry name" value="CYTC"/>
    <property type="match status" value="1"/>
</dbReference>
<sequence length="188" mass="20049">MMNISFYKLAAAMLLTAYANLAYAEPNANALGQNLYLTIGGYGCAACHGKYANGAGNVGGNIRGASLEQLNHALENEPTMKLLGDAFAPEQREQVIQYLASLGAMPLVEWRIADETNVKALQLVPKQLSQLVVKNDTLAAVAVDLSPLAIKQTLHIEPLDTQAVQFVAPASSVSLQVEGQVLQLTVNE</sequence>
<evidence type="ECO:0000259" key="6">
    <source>
        <dbReference type="PROSITE" id="PS51007"/>
    </source>
</evidence>
<name>A0ABU7G410_9ALTE</name>
<dbReference type="Proteomes" id="UP001310248">
    <property type="component" value="Unassembled WGS sequence"/>
</dbReference>
<dbReference type="SUPFAM" id="SSF46626">
    <property type="entry name" value="Cytochrome c"/>
    <property type="match status" value="1"/>
</dbReference>
<keyword evidence="3 4" id="KW-0408">Iron</keyword>
<gene>
    <name evidence="7" type="ORF">SNR37_003559</name>
</gene>